<organism evidence="2 3">
    <name type="scientific">Mailhella massiliensis</name>
    <dbReference type="NCBI Taxonomy" id="1903261"/>
    <lineage>
        <taxon>Bacteria</taxon>
        <taxon>Pseudomonadati</taxon>
        <taxon>Thermodesulfobacteriota</taxon>
        <taxon>Desulfovibrionia</taxon>
        <taxon>Desulfovibrionales</taxon>
        <taxon>Desulfovibrionaceae</taxon>
        <taxon>Mailhella</taxon>
    </lineage>
</organism>
<evidence type="ECO:0000256" key="1">
    <source>
        <dbReference type="SAM" id="Phobius"/>
    </source>
</evidence>
<gene>
    <name evidence="2" type="ORF">K8W16_00765</name>
</gene>
<comment type="caution">
    <text evidence="2">The sequence shown here is derived from an EMBL/GenBank/DDBJ whole genome shotgun (WGS) entry which is preliminary data.</text>
</comment>
<dbReference type="EMBL" id="DYZA01000016">
    <property type="protein sequence ID" value="HJD96166.1"/>
    <property type="molecule type" value="Genomic_DNA"/>
</dbReference>
<dbReference type="Proteomes" id="UP000698963">
    <property type="component" value="Unassembled WGS sequence"/>
</dbReference>
<name>A0A921AUI9_9BACT</name>
<reference evidence="2" key="2">
    <citation type="submission" date="2021-09" db="EMBL/GenBank/DDBJ databases">
        <authorList>
            <person name="Gilroy R."/>
        </authorList>
    </citation>
    <scope>NUCLEOTIDE SEQUENCE</scope>
    <source>
        <strain evidence="2">ChiGjej2B2-19336</strain>
    </source>
</reference>
<keyword evidence="1" id="KW-0812">Transmembrane</keyword>
<accession>A0A921AUI9</accession>
<dbReference type="AlphaFoldDB" id="A0A921AUI9"/>
<reference evidence="2" key="1">
    <citation type="journal article" date="2021" name="PeerJ">
        <title>Extensive microbial diversity within the chicken gut microbiome revealed by metagenomics and culture.</title>
        <authorList>
            <person name="Gilroy R."/>
            <person name="Ravi A."/>
            <person name="Getino M."/>
            <person name="Pursley I."/>
            <person name="Horton D.L."/>
            <person name="Alikhan N.F."/>
            <person name="Baker D."/>
            <person name="Gharbi K."/>
            <person name="Hall N."/>
            <person name="Watson M."/>
            <person name="Adriaenssens E.M."/>
            <person name="Foster-Nyarko E."/>
            <person name="Jarju S."/>
            <person name="Secka A."/>
            <person name="Antonio M."/>
            <person name="Oren A."/>
            <person name="Chaudhuri R.R."/>
            <person name="La Ragione R."/>
            <person name="Hildebrand F."/>
            <person name="Pallen M.J."/>
        </authorList>
    </citation>
    <scope>NUCLEOTIDE SEQUENCE</scope>
    <source>
        <strain evidence="2">ChiGjej2B2-19336</strain>
    </source>
</reference>
<dbReference type="InterPro" id="IPR046654">
    <property type="entry name" value="DUF6672"/>
</dbReference>
<evidence type="ECO:0000313" key="3">
    <source>
        <dbReference type="Proteomes" id="UP000698963"/>
    </source>
</evidence>
<dbReference type="Pfam" id="PF20377">
    <property type="entry name" value="DUF6672"/>
    <property type="match status" value="1"/>
</dbReference>
<sequence length="131" mass="14617">MKELPNRRHGIIKRVLVNCVLVALLIGLGVWCFDQGKTYKVILGNYAFTGQDGQEHPALEAVEVFIDGNDPVFLLEDDSGTGDATGRRHTMVIALLDENDKPMESRTVEFSIAELGEKLELNVAEYWLKAK</sequence>
<feature type="transmembrane region" description="Helical" evidence="1">
    <location>
        <begin position="12"/>
        <end position="31"/>
    </location>
</feature>
<dbReference type="RefSeq" id="WP_304120305.1">
    <property type="nucleotide sequence ID" value="NZ_DYZA01000016.1"/>
</dbReference>
<keyword evidence="1" id="KW-0472">Membrane</keyword>
<evidence type="ECO:0000313" key="2">
    <source>
        <dbReference type="EMBL" id="HJD96166.1"/>
    </source>
</evidence>
<protein>
    <submittedName>
        <fullName evidence="2">Uncharacterized protein</fullName>
    </submittedName>
</protein>
<proteinExistence type="predicted"/>
<keyword evidence="1" id="KW-1133">Transmembrane helix</keyword>